<dbReference type="InterPro" id="IPR025716">
    <property type="entry name" value="Post-transcriptional_regulator"/>
</dbReference>
<proteinExistence type="predicted"/>
<protein>
    <submittedName>
        <fullName evidence="1">Post-transcriptional regulator</fullName>
    </submittedName>
</protein>
<comment type="caution">
    <text evidence="1">The sequence shown here is derived from an EMBL/GenBank/DDBJ whole genome shotgun (WGS) entry which is preliminary data.</text>
</comment>
<dbReference type="Proteomes" id="UP001290462">
    <property type="component" value="Unassembled WGS sequence"/>
</dbReference>
<evidence type="ECO:0000313" key="2">
    <source>
        <dbReference type="Proteomes" id="UP001290462"/>
    </source>
</evidence>
<reference evidence="1" key="1">
    <citation type="submission" date="2023-08" db="EMBL/GenBank/DDBJ databases">
        <title>Genomic characterization of piscicolin 126 produced by Carnobacterium maltaromaticum CM22 strain isolated from salmon (Salmo salar).</title>
        <authorList>
            <person name="Gonzalez-Gragera E."/>
            <person name="Garcia-Lopez J.D."/>
            <person name="Teso-Perez C."/>
            <person name="Gimenez-Hernandez I."/>
            <person name="Peralta-Sanchez J.M."/>
            <person name="Valdivia E."/>
            <person name="Montalban-Lopez M."/>
            <person name="Martin-Platero A.M."/>
            <person name="Banos A."/>
            <person name="Martinez-Bueno M."/>
        </authorList>
    </citation>
    <scope>NUCLEOTIDE SEQUENCE</scope>
    <source>
        <strain evidence="1">CM22</strain>
    </source>
</reference>
<dbReference type="GeneID" id="83605675"/>
<accession>A0AAW9K083</accession>
<dbReference type="Pfam" id="PF13797">
    <property type="entry name" value="Post_transc_reg"/>
    <property type="match status" value="1"/>
</dbReference>
<dbReference type="RefSeq" id="WP_010054266.1">
    <property type="nucleotide sequence ID" value="NZ_BJOJ01000018.1"/>
</dbReference>
<name>A0AAW9K083_CARML</name>
<gene>
    <name evidence="1" type="ORF">RAK27_06365</name>
</gene>
<sequence length="93" mass="11228">MESRQILSYERIEPWLTLKVKEFTKEGYPTITEDDLWRFLVSFSWKRTTPEHYYQQIKQIVRITVNDYLDFASLEAQVYQVESLSEMDLEGLL</sequence>
<dbReference type="EMBL" id="JAVBVO010000003">
    <property type="protein sequence ID" value="MDZ5758281.1"/>
    <property type="molecule type" value="Genomic_DNA"/>
</dbReference>
<dbReference type="AlphaFoldDB" id="A0AAW9K083"/>
<organism evidence="1 2">
    <name type="scientific">Carnobacterium maltaromaticum</name>
    <name type="common">Carnobacterium piscicola</name>
    <dbReference type="NCBI Taxonomy" id="2751"/>
    <lineage>
        <taxon>Bacteria</taxon>
        <taxon>Bacillati</taxon>
        <taxon>Bacillota</taxon>
        <taxon>Bacilli</taxon>
        <taxon>Lactobacillales</taxon>
        <taxon>Carnobacteriaceae</taxon>
        <taxon>Carnobacterium</taxon>
    </lineage>
</organism>
<evidence type="ECO:0000313" key="1">
    <source>
        <dbReference type="EMBL" id="MDZ5758281.1"/>
    </source>
</evidence>